<feature type="transmembrane region" description="Helical" evidence="6">
    <location>
        <begin position="259"/>
        <end position="279"/>
    </location>
</feature>
<name>A0A811V8H7_CERCA</name>
<dbReference type="InterPro" id="IPR020846">
    <property type="entry name" value="MFS_dom"/>
</dbReference>
<comment type="subcellular location">
    <subcellularLocation>
        <location evidence="1">Membrane</location>
        <topology evidence="1">Multi-pass membrane protein</topology>
    </subcellularLocation>
</comment>
<dbReference type="GO" id="GO:0016020">
    <property type="term" value="C:membrane"/>
    <property type="evidence" value="ECO:0007669"/>
    <property type="project" value="UniProtKB-SubCell"/>
</dbReference>
<evidence type="ECO:0000256" key="3">
    <source>
        <dbReference type="ARBA" id="ARBA00022989"/>
    </source>
</evidence>
<feature type="transmembrane region" description="Helical" evidence="6">
    <location>
        <begin position="405"/>
        <end position="426"/>
    </location>
</feature>
<feature type="transmembrane region" description="Helical" evidence="6">
    <location>
        <begin position="199"/>
        <end position="222"/>
    </location>
</feature>
<dbReference type="PROSITE" id="PS50850">
    <property type="entry name" value="MFS"/>
    <property type="match status" value="1"/>
</dbReference>
<evidence type="ECO:0000256" key="1">
    <source>
        <dbReference type="ARBA" id="ARBA00004141"/>
    </source>
</evidence>
<dbReference type="Gene3D" id="1.20.1250.20">
    <property type="entry name" value="MFS general substrate transporter like domains"/>
    <property type="match status" value="1"/>
</dbReference>
<keyword evidence="2 6" id="KW-0812">Transmembrane</keyword>
<evidence type="ECO:0000259" key="7">
    <source>
        <dbReference type="PROSITE" id="PS50850"/>
    </source>
</evidence>
<dbReference type="EMBL" id="CAJHJT010000056">
    <property type="protein sequence ID" value="CAD7011334.1"/>
    <property type="molecule type" value="Genomic_DNA"/>
</dbReference>
<feature type="transmembrane region" description="Helical" evidence="6">
    <location>
        <begin position="458"/>
        <end position="481"/>
    </location>
</feature>
<dbReference type="Proteomes" id="UP000606786">
    <property type="component" value="Unassembled WGS sequence"/>
</dbReference>
<evidence type="ECO:0000256" key="4">
    <source>
        <dbReference type="ARBA" id="ARBA00023136"/>
    </source>
</evidence>
<keyword evidence="4 6" id="KW-0472">Membrane</keyword>
<dbReference type="InterPro" id="IPR011701">
    <property type="entry name" value="MFS"/>
</dbReference>
<keyword evidence="3 6" id="KW-1133">Transmembrane helix</keyword>
<dbReference type="SUPFAM" id="SSF103473">
    <property type="entry name" value="MFS general substrate transporter"/>
    <property type="match status" value="1"/>
</dbReference>
<feature type="region of interest" description="Disordered" evidence="5">
    <location>
        <begin position="586"/>
        <end position="607"/>
    </location>
</feature>
<evidence type="ECO:0000256" key="5">
    <source>
        <dbReference type="SAM" id="MobiDB-lite"/>
    </source>
</evidence>
<feature type="transmembrane region" description="Helical" evidence="6">
    <location>
        <begin position="373"/>
        <end position="393"/>
    </location>
</feature>
<feature type="transmembrane region" description="Helical" evidence="6">
    <location>
        <begin position="174"/>
        <end position="193"/>
    </location>
</feature>
<gene>
    <name evidence="8" type="ORF">CCAP1982_LOCUS19439</name>
</gene>
<feature type="transmembrane region" description="Helical" evidence="6">
    <location>
        <begin position="433"/>
        <end position="452"/>
    </location>
</feature>
<dbReference type="Pfam" id="PF07690">
    <property type="entry name" value="MFS_1"/>
    <property type="match status" value="1"/>
</dbReference>
<dbReference type="InterPro" id="IPR005829">
    <property type="entry name" value="Sugar_transporter_CS"/>
</dbReference>
<dbReference type="PANTHER" id="PTHR24064">
    <property type="entry name" value="SOLUTE CARRIER FAMILY 22 MEMBER"/>
    <property type="match status" value="1"/>
</dbReference>
<dbReference type="GO" id="GO:0022857">
    <property type="term" value="F:transmembrane transporter activity"/>
    <property type="evidence" value="ECO:0007669"/>
    <property type="project" value="InterPro"/>
</dbReference>
<dbReference type="OrthoDB" id="3936150at2759"/>
<dbReference type="InterPro" id="IPR036259">
    <property type="entry name" value="MFS_trans_sf"/>
</dbReference>
<sequence>MDFDQILEEIGEFGRYQKTNYLLICLPVMFAAANSLSYVFTAGSPAYRCLIPQCDDPIAPQLQTHWLANATPGTFDKHGHFTPQNCYRYKAIGDNIFNESHATECPMDAFDHNIRERCNAWVYDDEERTIVQEWELTCKENAWKLAFVGTMHFAGLVVGTAISGYLADRFGRKNIFILCSVFMAITGIAQGLAWDYNSFLIFAFLNAVGTSGVYPLAFIIGVEMVGPSMREMSSIVLNYFYAVGEAFVGVIAWLLQDWQLLQCALSVPPLFFIVYYWFVPESVRWLIARNEREKAGVIIKRAAAVNKRELSLALLASFKTENCVPPPVTPTKSGTTRATYNCLDLEKFNGNGREGSNEIWKAVCEIFKSKTLLLRYAIMMYIWAINAVVFYGLSLNSTNLSGNKYLNFVLVCLIEIPGYTLAWISLRKFGRRCALSGSLFLCAVTCVAGGYITKGSTGAIVTLFLIGKLGITSSFAVIYTYTAEMMPTLIRSGGVGVMSTFARFGAMLAPFVPLLGTYYEALPLLLFGAASLSAGILGLFLPETFRKKLPDTVAEAKQLDKDKTNKKPSSATVVFDEPAAVSINIDVDGTTSSDEMQPRSAPRHAGK</sequence>
<keyword evidence="9" id="KW-1185">Reference proteome</keyword>
<feature type="transmembrane region" description="Helical" evidence="6">
    <location>
        <begin position="493"/>
        <end position="515"/>
    </location>
</feature>
<organism evidence="8 9">
    <name type="scientific">Ceratitis capitata</name>
    <name type="common">Mediterranean fruit fly</name>
    <name type="synonym">Tephritis capitata</name>
    <dbReference type="NCBI Taxonomy" id="7213"/>
    <lineage>
        <taxon>Eukaryota</taxon>
        <taxon>Metazoa</taxon>
        <taxon>Ecdysozoa</taxon>
        <taxon>Arthropoda</taxon>
        <taxon>Hexapoda</taxon>
        <taxon>Insecta</taxon>
        <taxon>Pterygota</taxon>
        <taxon>Neoptera</taxon>
        <taxon>Endopterygota</taxon>
        <taxon>Diptera</taxon>
        <taxon>Brachycera</taxon>
        <taxon>Muscomorpha</taxon>
        <taxon>Tephritoidea</taxon>
        <taxon>Tephritidae</taxon>
        <taxon>Ceratitis</taxon>
        <taxon>Ceratitis</taxon>
    </lineage>
</organism>
<feature type="transmembrane region" description="Helical" evidence="6">
    <location>
        <begin position="21"/>
        <end position="40"/>
    </location>
</feature>
<evidence type="ECO:0000256" key="2">
    <source>
        <dbReference type="ARBA" id="ARBA00022692"/>
    </source>
</evidence>
<evidence type="ECO:0000256" key="6">
    <source>
        <dbReference type="SAM" id="Phobius"/>
    </source>
</evidence>
<reference evidence="8" key="1">
    <citation type="submission" date="2020-11" db="EMBL/GenBank/DDBJ databases">
        <authorList>
            <person name="Whitehead M."/>
        </authorList>
    </citation>
    <scope>NUCLEOTIDE SEQUENCE</scope>
    <source>
        <strain evidence="8">EGII</strain>
    </source>
</reference>
<accession>A0A811V8H7</accession>
<evidence type="ECO:0000313" key="9">
    <source>
        <dbReference type="Proteomes" id="UP000606786"/>
    </source>
</evidence>
<evidence type="ECO:0000313" key="8">
    <source>
        <dbReference type="EMBL" id="CAD7011334.1"/>
    </source>
</evidence>
<feature type="transmembrane region" description="Helical" evidence="6">
    <location>
        <begin position="145"/>
        <end position="167"/>
    </location>
</feature>
<feature type="domain" description="Major facilitator superfamily (MFS) profile" evidence="7">
    <location>
        <begin position="97"/>
        <end position="546"/>
    </location>
</feature>
<feature type="transmembrane region" description="Helical" evidence="6">
    <location>
        <begin position="521"/>
        <end position="541"/>
    </location>
</feature>
<comment type="caution">
    <text evidence="8">The sequence shown here is derived from an EMBL/GenBank/DDBJ whole genome shotgun (WGS) entry which is preliminary data.</text>
</comment>
<dbReference type="CDD" id="cd17317">
    <property type="entry name" value="MFS_SLC22"/>
    <property type="match status" value="1"/>
</dbReference>
<feature type="transmembrane region" description="Helical" evidence="6">
    <location>
        <begin position="234"/>
        <end position="253"/>
    </location>
</feature>
<dbReference type="PROSITE" id="PS00216">
    <property type="entry name" value="SUGAR_TRANSPORT_1"/>
    <property type="match status" value="1"/>
</dbReference>
<dbReference type="AlphaFoldDB" id="A0A811V8H7"/>
<proteinExistence type="predicted"/>
<protein>
    <submittedName>
        <fullName evidence="8">(Mediterranean fruit fly) hypothetical protein</fullName>
    </submittedName>
</protein>